<proteinExistence type="predicted"/>
<name>A0A8S1MRX2_PARPR</name>
<accession>A0A8S1MRX2</accession>
<keyword evidence="1" id="KW-0812">Transmembrane</keyword>
<protein>
    <submittedName>
        <fullName evidence="2">Uncharacterized protein</fullName>
    </submittedName>
</protein>
<feature type="transmembrane region" description="Helical" evidence="1">
    <location>
        <begin position="21"/>
        <end position="42"/>
    </location>
</feature>
<reference evidence="2" key="1">
    <citation type="submission" date="2021-01" db="EMBL/GenBank/DDBJ databases">
        <authorList>
            <consortium name="Genoscope - CEA"/>
            <person name="William W."/>
        </authorList>
    </citation>
    <scope>NUCLEOTIDE SEQUENCE</scope>
</reference>
<sequence>MMADWLEKSEEIQNTQKVRELIFTILIKSINIVVDINCQFFYMNYFINLNKKDQSGYLQNQFRPIHQKLNPKKVSYIQKLIFMSKVEPQVEYKSKIISL</sequence>
<dbReference type="AlphaFoldDB" id="A0A8S1MRX2"/>
<evidence type="ECO:0000256" key="1">
    <source>
        <dbReference type="SAM" id="Phobius"/>
    </source>
</evidence>
<dbReference type="Proteomes" id="UP000688137">
    <property type="component" value="Unassembled WGS sequence"/>
</dbReference>
<gene>
    <name evidence="2" type="ORF">PPRIM_AZ9-3.1.T0620250</name>
</gene>
<comment type="caution">
    <text evidence="2">The sequence shown here is derived from an EMBL/GenBank/DDBJ whole genome shotgun (WGS) entry which is preliminary data.</text>
</comment>
<organism evidence="2 3">
    <name type="scientific">Paramecium primaurelia</name>
    <dbReference type="NCBI Taxonomy" id="5886"/>
    <lineage>
        <taxon>Eukaryota</taxon>
        <taxon>Sar</taxon>
        <taxon>Alveolata</taxon>
        <taxon>Ciliophora</taxon>
        <taxon>Intramacronucleata</taxon>
        <taxon>Oligohymenophorea</taxon>
        <taxon>Peniculida</taxon>
        <taxon>Parameciidae</taxon>
        <taxon>Paramecium</taxon>
    </lineage>
</organism>
<dbReference type="EMBL" id="CAJJDM010000063">
    <property type="protein sequence ID" value="CAD8079886.1"/>
    <property type="molecule type" value="Genomic_DNA"/>
</dbReference>
<keyword evidence="3" id="KW-1185">Reference proteome</keyword>
<evidence type="ECO:0000313" key="3">
    <source>
        <dbReference type="Proteomes" id="UP000688137"/>
    </source>
</evidence>
<keyword evidence="1" id="KW-1133">Transmembrane helix</keyword>
<keyword evidence="1" id="KW-0472">Membrane</keyword>
<evidence type="ECO:0000313" key="2">
    <source>
        <dbReference type="EMBL" id="CAD8079886.1"/>
    </source>
</evidence>